<evidence type="ECO:0000313" key="1">
    <source>
        <dbReference type="EMBL" id="KAI4305151.1"/>
    </source>
</evidence>
<name>A0ACB9L756_BAUVA</name>
<reference evidence="1 2" key="1">
    <citation type="journal article" date="2022" name="DNA Res.">
        <title>Chromosomal-level genome assembly of the orchid tree Bauhinia variegata (Leguminosae; Cercidoideae) supports the allotetraploid origin hypothesis of Bauhinia.</title>
        <authorList>
            <person name="Zhong Y."/>
            <person name="Chen Y."/>
            <person name="Zheng D."/>
            <person name="Pang J."/>
            <person name="Liu Y."/>
            <person name="Luo S."/>
            <person name="Meng S."/>
            <person name="Qian L."/>
            <person name="Wei D."/>
            <person name="Dai S."/>
            <person name="Zhou R."/>
        </authorList>
    </citation>
    <scope>NUCLEOTIDE SEQUENCE [LARGE SCALE GENOMIC DNA]</scope>
    <source>
        <strain evidence="1">BV-YZ2020</strain>
    </source>
</reference>
<sequence>MGDREDNGQEGEENLVQTLLRIQKNGSLDIPITNNNIKAVILDMFAAGTDTSATTLLYHFNWELPNGMKPEDLDMSESPGVVARRKNDLYMVPTCYYPPLHDNANW</sequence>
<organism evidence="1 2">
    <name type="scientific">Bauhinia variegata</name>
    <name type="common">Purple orchid tree</name>
    <name type="synonym">Phanera variegata</name>
    <dbReference type="NCBI Taxonomy" id="167791"/>
    <lineage>
        <taxon>Eukaryota</taxon>
        <taxon>Viridiplantae</taxon>
        <taxon>Streptophyta</taxon>
        <taxon>Embryophyta</taxon>
        <taxon>Tracheophyta</taxon>
        <taxon>Spermatophyta</taxon>
        <taxon>Magnoliopsida</taxon>
        <taxon>eudicotyledons</taxon>
        <taxon>Gunneridae</taxon>
        <taxon>Pentapetalae</taxon>
        <taxon>rosids</taxon>
        <taxon>fabids</taxon>
        <taxon>Fabales</taxon>
        <taxon>Fabaceae</taxon>
        <taxon>Cercidoideae</taxon>
        <taxon>Cercideae</taxon>
        <taxon>Bauhiniinae</taxon>
        <taxon>Bauhinia</taxon>
    </lineage>
</organism>
<dbReference type="Proteomes" id="UP000828941">
    <property type="component" value="Chromosome 12"/>
</dbReference>
<dbReference type="EMBL" id="CM039437">
    <property type="protein sequence ID" value="KAI4305151.1"/>
    <property type="molecule type" value="Genomic_DNA"/>
</dbReference>
<comment type="caution">
    <text evidence="1">The sequence shown here is derived from an EMBL/GenBank/DDBJ whole genome shotgun (WGS) entry which is preliminary data.</text>
</comment>
<protein>
    <submittedName>
        <fullName evidence="1">Uncharacterized protein</fullName>
    </submittedName>
</protein>
<accession>A0ACB9L756</accession>
<keyword evidence="2" id="KW-1185">Reference proteome</keyword>
<evidence type="ECO:0000313" key="2">
    <source>
        <dbReference type="Proteomes" id="UP000828941"/>
    </source>
</evidence>
<proteinExistence type="predicted"/>
<gene>
    <name evidence="1" type="ORF">L6164_028536</name>
</gene>